<dbReference type="SMART" id="SM01417">
    <property type="entry name" value="Solute_trans_a"/>
    <property type="match status" value="1"/>
</dbReference>
<sequence length="152" mass="17355">MDISSTLLTYSAPAWASFMAGAFLILTLSLSMYLVFDHLSTYKNPEEQMFLIGVILMVPCYSIESFASLVNPSISVDCGILRDCYESFAMYCFGRYLVACLGGEDRTIEFMQRQGRRKSFNTPLLLDHIDDKATIKHPFPMNLFLKPWRLSH</sequence>
<dbReference type="EMBL" id="JAAMPC010000103">
    <property type="protein sequence ID" value="KAG2244186.1"/>
    <property type="molecule type" value="Genomic_DNA"/>
</dbReference>
<feature type="transmembrane region" description="Helical" evidence="5">
    <location>
        <begin position="12"/>
        <end position="36"/>
    </location>
</feature>
<keyword evidence="2 5" id="KW-0812">Transmembrane</keyword>
<evidence type="ECO:0000256" key="5">
    <source>
        <dbReference type="SAM" id="Phobius"/>
    </source>
</evidence>
<evidence type="ECO:0000256" key="2">
    <source>
        <dbReference type="ARBA" id="ARBA00022692"/>
    </source>
</evidence>
<dbReference type="Proteomes" id="UP000886595">
    <property type="component" value="Unassembled WGS sequence"/>
</dbReference>
<keyword evidence="7" id="KW-1185">Reference proteome</keyword>
<dbReference type="GO" id="GO:0016020">
    <property type="term" value="C:membrane"/>
    <property type="evidence" value="ECO:0007669"/>
    <property type="project" value="UniProtKB-SubCell"/>
</dbReference>
<organism evidence="6 7">
    <name type="scientific">Brassica carinata</name>
    <name type="common">Ethiopian mustard</name>
    <name type="synonym">Abyssinian cabbage</name>
    <dbReference type="NCBI Taxonomy" id="52824"/>
    <lineage>
        <taxon>Eukaryota</taxon>
        <taxon>Viridiplantae</taxon>
        <taxon>Streptophyta</taxon>
        <taxon>Embryophyta</taxon>
        <taxon>Tracheophyta</taxon>
        <taxon>Spermatophyta</taxon>
        <taxon>Magnoliopsida</taxon>
        <taxon>eudicotyledons</taxon>
        <taxon>Gunneridae</taxon>
        <taxon>Pentapetalae</taxon>
        <taxon>rosids</taxon>
        <taxon>malvids</taxon>
        <taxon>Brassicales</taxon>
        <taxon>Brassicaceae</taxon>
        <taxon>Brassiceae</taxon>
        <taxon>Brassica</taxon>
    </lineage>
</organism>
<reference evidence="6 7" key="1">
    <citation type="submission" date="2020-02" db="EMBL/GenBank/DDBJ databases">
        <authorList>
            <person name="Ma Q."/>
            <person name="Huang Y."/>
            <person name="Song X."/>
            <person name="Pei D."/>
        </authorList>
    </citation>
    <scope>NUCLEOTIDE SEQUENCE [LARGE SCALE GENOMIC DNA]</scope>
    <source>
        <strain evidence="6">Sxm20200214</strain>
        <tissue evidence="6">Leaf</tissue>
    </source>
</reference>
<dbReference type="AlphaFoldDB" id="A0A8X7TK83"/>
<dbReference type="Pfam" id="PF03619">
    <property type="entry name" value="Solute_trans_a"/>
    <property type="match status" value="1"/>
</dbReference>
<dbReference type="InterPro" id="IPR005178">
    <property type="entry name" value="Ostalpha/TMEM184C"/>
</dbReference>
<dbReference type="PANTHER" id="PTHR23423">
    <property type="entry name" value="ORGANIC SOLUTE TRANSPORTER-RELATED"/>
    <property type="match status" value="1"/>
</dbReference>
<proteinExistence type="predicted"/>
<accession>A0A8X7TK83</accession>
<comment type="caution">
    <text evidence="6">The sequence shown here is derived from an EMBL/GenBank/DDBJ whole genome shotgun (WGS) entry which is preliminary data.</text>
</comment>
<keyword evidence="3 5" id="KW-1133">Transmembrane helix</keyword>
<dbReference type="OrthoDB" id="5348404at2759"/>
<keyword evidence="4 5" id="KW-0472">Membrane</keyword>
<feature type="transmembrane region" description="Helical" evidence="5">
    <location>
        <begin position="48"/>
        <end position="70"/>
    </location>
</feature>
<evidence type="ECO:0000313" key="6">
    <source>
        <dbReference type="EMBL" id="KAG2244186.1"/>
    </source>
</evidence>
<evidence type="ECO:0000256" key="4">
    <source>
        <dbReference type="ARBA" id="ARBA00023136"/>
    </source>
</evidence>
<evidence type="ECO:0000256" key="3">
    <source>
        <dbReference type="ARBA" id="ARBA00022989"/>
    </source>
</evidence>
<name>A0A8X7TK83_BRACI</name>
<gene>
    <name evidence="6" type="ORF">Bca52824_093974</name>
</gene>
<evidence type="ECO:0000313" key="7">
    <source>
        <dbReference type="Proteomes" id="UP000886595"/>
    </source>
</evidence>
<protein>
    <submittedName>
        <fullName evidence="6">Uncharacterized protein</fullName>
    </submittedName>
</protein>
<comment type="subcellular location">
    <subcellularLocation>
        <location evidence="1">Membrane</location>
        <topology evidence="1">Multi-pass membrane protein</topology>
    </subcellularLocation>
</comment>
<evidence type="ECO:0000256" key="1">
    <source>
        <dbReference type="ARBA" id="ARBA00004141"/>
    </source>
</evidence>